<evidence type="ECO:0000313" key="2">
    <source>
        <dbReference type="EMBL" id="KAF0769183.1"/>
    </source>
</evidence>
<evidence type="ECO:0000256" key="1">
    <source>
        <dbReference type="SAM" id="MobiDB-lite"/>
    </source>
</evidence>
<feature type="region of interest" description="Disordered" evidence="1">
    <location>
        <begin position="138"/>
        <end position="177"/>
    </location>
</feature>
<dbReference type="EMBL" id="VUJU01000635">
    <property type="protein sequence ID" value="KAF0769183.1"/>
    <property type="molecule type" value="Genomic_DNA"/>
</dbReference>
<name>A0A6G0ZEG5_APHCR</name>
<feature type="region of interest" description="Disordered" evidence="1">
    <location>
        <begin position="1"/>
        <end position="38"/>
    </location>
</feature>
<feature type="compositionally biased region" description="Pro residues" evidence="1">
    <location>
        <begin position="168"/>
        <end position="177"/>
    </location>
</feature>
<protein>
    <submittedName>
        <fullName evidence="2">Uncharacterized protein</fullName>
    </submittedName>
</protein>
<proteinExistence type="predicted"/>
<gene>
    <name evidence="2" type="ORF">FWK35_00007310</name>
</gene>
<evidence type="ECO:0000313" key="3">
    <source>
        <dbReference type="Proteomes" id="UP000478052"/>
    </source>
</evidence>
<sequence length="177" mass="19177">MQLLQSIDNRARSMRVSSDRAKSSAMEKDVLGKRGGWQKSKIGAGRRRRWWTRWRTVEDDNDDDDDDDYGDARAAVYTTVSSVPNQMMALRNSITGRRVEKGAYGDGGGGDFAAPGLGGACPDDTLAPASLLVSRRARNPSPTAAAAIHPRGITTATTPRLGRSRRLIPPPPPPPPR</sequence>
<dbReference type="Proteomes" id="UP000478052">
    <property type="component" value="Unassembled WGS sequence"/>
</dbReference>
<comment type="caution">
    <text evidence="2">The sequence shown here is derived from an EMBL/GenBank/DDBJ whole genome shotgun (WGS) entry which is preliminary data.</text>
</comment>
<keyword evidence="3" id="KW-1185">Reference proteome</keyword>
<reference evidence="2 3" key="1">
    <citation type="submission" date="2019-08" db="EMBL/GenBank/DDBJ databases">
        <title>Whole genome of Aphis craccivora.</title>
        <authorList>
            <person name="Voronova N.V."/>
            <person name="Shulinski R.S."/>
            <person name="Bandarenka Y.V."/>
            <person name="Zhorov D.G."/>
            <person name="Warner D."/>
        </authorList>
    </citation>
    <scope>NUCLEOTIDE SEQUENCE [LARGE SCALE GENOMIC DNA]</scope>
    <source>
        <strain evidence="2">180601</strain>
        <tissue evidence="2">Whole Body</tissue>
    </source>
</reference>
<dbReference type="AlphaFoldDB" id="A0A6G0ZEG5"/>
<organism evidence="2 3">
    <name type="scientific">Aphis craccivora</name>
    <name type="common">Cowpea aphid</name>
    <dbReference type="NCBI Taxonomy" id="307492"/>
    <lineage>
        <taxon>Eukaryota</taxon>
        <taxon>Metazoa</taxon>
        <taxon>Ecdysozoa</taxon>
        <taxon>Arthropoda</taxon>
        <taxon>Hexapoda</taxon>
        <taxon>Insecta</taxon>
        <taxon>Pterygota</taxon>
        <taxon>Neoptera</taxon>
        <taxon>Paraneoptera</taxon>
        <taxon>Hemiptera</taxon>
        <taxon>Sternorrhyncha</taxon>
        <taxon>Aphidomorpha</taxon>
        <taxon>Aphidoidea</taxon>
        <taxon>Aphididae</taxon>
        <taxon>Aphidini</taxon>
        <taxon>Aphis</taxon>
        <taxon>Aphis</taxon>
    </lineage>
</organism>
<feature type="compositionally biased region" description="Basic and acidic residues" evidence="1">
    <location>
        <begin position="17"/>
        <end position="32"/>
    </location>
</feature>
<accession>A0A6G0ZEG5</accession>